<dbReference type="EMBL" id="CP034170">
    <property type="protein sequence ID" value="AZI58126.1"/>
    <property type="molecule type" value="Genomic_DNA"/>
</dbReference>
<dbReference type="InterPro" id="IPR041916">
    <property type="entry name" value="Anti_sigma_zinc_sf"/>
</dbReference>
<evidence type="ECO:0000256" key="1">
    <source>
        <dbReference type="ARBA" id="ARBA00023015"/>
    </source>
</evidence>
<reference evidence="4 5" key="2">
    <citation type="submission" date="2018-12" db="EMBL/GenBank/DDBJ databases">
        <title>Nakamurella antarcticus sp. nov., isolated from Antarctica South Shetland Islands soil.</title>
        <authorList>
            <person name="Peng F."/>
        </authorList>
    </citation>
    <scope>NUCLEOTIDE SEQUENCE [LARGE SCALE GENOMIC DNA]</scope>
    <source>
        <strain evidence="4 5">S14-144</strain>
    </source>
</reference>
<sequence length="151" mass="16400">MTAFFEDHLNMDAVVAFADGELSMTAYQRAAAHVMRCPDCASEIAEQCDARDQLRSAGSPQMRRSLAQALFSIPVALRSTADPSQLEAITAPGVGRELSTNPAIRVEHVTLGKTRKARFRLGDSNSATSAAETVFTLSPKMPFDRDRDLPT</sequence>
<protein>
    <submittedName>
        <fullName evidence="4">Zf-HC2 domain-containing protein</fullName>
    </submittedName>
</protein>
<dbReference type="Pfam" id="PF13490">
    <property type="entry name" value="zf-HC2"/>
    <property type="match status" value="1"/>
</dbReference>
<feature type="domain" description="Putative zinc-finger" evidence="3">
    <location>
        <begin position="12"/>
        <end position="41"/>
    </location>
</feature>
<keyword evidence="1" id="KW-0805">Transcription regulation</keyword>
<keyword evidence="5" id="KW-1185">Reference proteome</keyword>
<dbReference type="RefSeq" id="WP_124799036.1">
    <property type="nucleotide sequence ID" value="NZ_CP034170.1"/>
</dbReference>
<evidence type="ECO:0000256" key="2">
    <source>
        <dbReference type="ARBA" id="ARBA00023163"/>
    </source>
</evidence>
<evidence type="ECO:0000313" key="5">
    <source>
        <dbReference type="Proteomes" id="UP000268084"/>
    </source>
</evidence>
<organism evidence="4 5">
    <name type="scientific">Nakamurella antarctica</name>
    <dbReference type="NCBI Taxonomy" id="1902245"/>
    <lineage>
        <taxon>Bacteria</taxon>
        <taxon>Bacillati</taxon>
        <taxon>Actinomycetota</taxon>
        <taxon>Actinomycetes</taxon>
        <taxon>Nakamurellales</taxon>
        <taxon>Nakamurellaceae</taxon>
        <taxon>Nakamurella</taxon>
    </lineage>
</organism>
<gene>
    <name evidence="4" type="ORF">EH165_08220</name>
</gene>
<dbReference type="Proteomes" id="UP000268084">
    <property type="component" value="Chromosome"/>
</dbReference>
<evidence type="ECO:0000313" key="4">
    <source>
        <dbReference type="EMBL" id="AZI58126.1"/>
    </source>
</evidence>
<dbReference type="OrthoDB" id="4775043at2"/>
<dbReference type="KEGG" id="nak:EH165_08220"/>
<name>A0A3G8ZVT4_9ACTN</name>
<dbReference type="AlphaFoldDB" id="A0A3G8ZVT4"/>
<proteinExistence type="predicted"/>
<evidence type="ECO:0000259" key="3">
    <source>
        <dbReference type="Pfam" id="PF13490"/>
    </source>
</evidence>
<keyword evidence="2" id="KW-0804">Transcription</keyword>
<reference evidence="4 5" key="1">
    <citation type="submission" date="2018-11" db="EMBL/GenBank/DDBJ databases">
        <authorList>
            <person name="Da X."/>
        </authorList>
    </citation>
    <scope>NUCLEOTIDE SEQUENCE [LARGE SCALE GENOMIC DNA]</scope>
    <source>
        <strain evidence="4 5">S14-144</strain>
    </source>
</reference>
<accession>A0A3G8ZVT4</accession>
<dbReference type="InterPro" id="IPR027383">
    <property type="entry name" value="Znf_put"/>
</dbReference>
<dbReference type="Gene3D" id="1.10.10.1320">
    <property type="entry name" value="Anti-sigma factor, zinc-finger domain"/>
    <property type="match status" value="1"/>
</dbReference>